<organism evidence="4 5">
    <name type="scientific">Bursaphelenchus okinawaensis</name>
    <dbReference type="NCBI Taxonomy" id="465554"/>
    <lineage>
        <taxon>Eukaryota</taxon>
        <taxon>Metazoa</taxon>
        <taxon>Ecdysozoa</taxon>
        <taxon>Nematoda</taxon>
        <taxon>Chromadorea</taxon>
        <taxon>Rhabditida</taxon>
        <taxon>Tylenchina</taxon>
        <taxon>Tylenchomorpha</taxon>
        <taxon>Aphelenchoidea</taxon>
        <taxon>Aphelenchoididae</taxon>
        <taxon>Bursaphelenchus</taxon>
    </lineage>
</organism>
<evidence type="ECO:0000313" key="5">
    <source>
        <dbReference type="Proteomes" id="UP000614601"/>
    </source>
</evidence>
<gene>
    <name evidence="4" type="ORF">BOKJ2_LOCUS7270</name>
</gene>
<protein>
    <recommendedName>
        <fullName evidence="2">26S proteasome complex subunit dss-1</fullName>
    </recommendedName>
</protein>
<dbReference type="GO" id="GO:0008541">
    <property type="term" value="C:proteasome regulatory particle, lid subcomplex"/>
    <property type="evidence" value="ECO:0007669"/>
    <property type="project" value="UniProtKB-UniRule"/>
</dbReference>
<comment type="caution">
    <text evidence="4">The sequence shown here is derived from an EMBL/GenBank/DDBJ whole genome shotgun (WGS) entry which is preliminary data.</text>
</comment>
<dbReference type="GO" id="GO:0043248">
    <property type="term" value="P:proteasome assembly"/>
    <property type="evidence" value="ECO:0007669"/>
    <property type="project" value="UniProtKB-UniRule"/>
</dbReference>
<evidence type="ECO:0000256" key="1">
    <source>
        <dbReference type="ARBA" id="ARBA00034491"/>
    </source>
</evidence>
<comment type="subcellular location">
    <subcellularLocation>
        <location evidence="2">Nucleus</location>
    </subcellularLocation>
</comment>
<dbReference type="SMART" id="SM01385">
    <property type="entry name" value="DSS1_SEM1"/>
    <property type="match status" value="1"/>
</dbReference>
<dbReference type="Proteomes" id="UP000614601">
    <property type="component" value="Unassembled WGS sequence"/>
</dbReference>
<proteinExistence type="inferred from homology"/>
<name>A0A811KR74_9BILA</name>
<feature type="region of interest" description="Disordered" evidence="3">
    <location>
        <begin position="1"/>
        <end position="26"/>
    </location>
</feature>
<keyword evidence="2" id="KW-0647">Proteasome</keyword>
<dbReference type="GO" id="GO:0006406">
    <property type="term" value="P:mRNA export from nucleus"/>
    <property type="evidence" value="ECO:0007669"/>
    <property type="project" value="UniProtKB-UniRule"/>
</dbReference>
<dbReference type="InterPro" id="IPR007834">
    <property type="entry name" value="DSS1_SEM1"/>
</dbReference>
<dbReference type="OrthoDB" id="5586203at2759"/>
<evidence type="ECO:0000256" key="2">
    <source>
        <dbReference type="RuleBase" id="RU369057"/>
    </source>
</evidence>
<feature type="compositionally biased region" description="Basic and acidic residues" evidence="3">
    <location>
        <begin position="1"/>
        <end position="21"/>
    </location>
</feature>
<dbReference type="PANTHER" id="PTHR16771">
    <property type="entry name" value="26 PROTEASOME COMPLEX SUBUNIT DSS1"/>
    <property type="match status" value="1"/>
</dbReference>
<comment type="function">
    <text evidence="2">Component of the 26S proteasome, a multiprotein complex involved in the ATP-dependent degradation of ubiquitinated proteins.</text>
</comment>
<sequence>MTEKDANSTGPEVKKNEKSEVDTVPIDTDQTVEELYHNYDDDEFEEFPAHEDEIDLPQEEVSDVNVWEDNWEDETVEQDFFKQLREELQSAGKKI</sequence>
<accession>A0A811KR74</accession>
<dbReference type="AlphaFoldDB" id="A0A811KR74"/>
<dbReference type="EMBL" id="CAJFDH010000003">
    <property type="protein sequence ID" value="CAD5217793.1"/>
    <property type="molecule type" value="Genomic_DNA"/>
</dbReference>
<evidence type="ECO:0000313" key="4">
    <source>
        <dbReference type="EMBL" id="CAD5217793.1"/>
    </source>
</evidence>
<dbReference type="PANTHER" id="PTHR16771:SF0">
    <property type="entry name" value="26S PROTEASOME COMPLEX SUBUNIT SEM1"/>
    <property type="match status" value="1"/>
</dbReference>
<dbReference type="EMBL" id="CAJFCW020000003">
    <property type="protein sequence ID" value="CAG9108506.1"/>
    <property type="molecule type" value="Genomic_DNA"/>
</dbReference>
<keyword evidence="5" id="KW-1185">Reference proteome</keyword>
<evidence type="ECO:0000256" key="3">
    <source>
        <dbReference type="SAM" id="MobiDB-lite"/>
    </source>
</evidence>
<reference evidence="4" key="1">
    <citation type="submission" date="2020-09" db="EMBL/GenBank/DDBJ databases">
        <authorList>
            <person name="Kikuchi T."/>
        </authorList>
    </citation>
    <scope>NUCLEOTIDE SEQUENCE</scope>
    <source>
        <strain evidence="4">SH1</strain>
    </source>
</reference>
<dbReference type="GO" id="GO:0005634">
    <property type="term" value="C:nucleus"/>
    <property type="evidence" value="ECO:0007669"/>
    <property type="project" value="UniProtKB-SubCell"/>
</dbReference>
<comment type="similarity">
    <text evidence="1 2">Belongs to the DSS1/SEM1 family.</text>
</comment>
<keyword evidence="2" id="KW-0539">Nucleus</keyword>
<dbReference type="Proteomes" id="UP000783686">
    <property type="component" value="Unassembled WGS sequence"/>
</dbReference>
<dbReference type="GO" id="GO:0000724">
    <property type="term" value="P:double-strand break repair via homologous recombination"/>
    <property type="evidence" value="ECO:0007669"/>
    <property type="project" value="TreeGrafter"/>
</dbReference>
<dbReference type="Pfam" id="PF05160">
    <property type="entry name" value="DSS1_SEM1"/>
    <property type="match status" value="1"/>
</dbReference>